<reference evidence="1" key="2">
    <citation type="submission" date="2004-02" db="EMBL/GenBank/DDBJ databases">
        <authorList>
            <consortium name="Genoscope"/>
            <consortium name="Whitehead Institute Centre for Genome Research"/>
        </authorList>
    </citation>
    <scope>NUCLEOTIDE SEQUENCE</scope>
</reference>
<protein>
    <submittedName>
        <fullName evidence="1">(spotted green pufferfish) hypothetical protein</fullName>
    </submittedName>
</protein>
<name>Q4REM7_TETNG</name>
<dbReference type="KEGG" id="tng:GSTEN00035701G001"/>
<proteinExistence type="predicted"/>
<organism evidence="1">
    <name type="scientific">Tetraodon nigroviridis</name>
    <name type="common">Spotted green pufferfish</name>
    <name type="synonym">Chelonodon nigroviridis</name>
    <dbReference type="NCBI Taxonomy" id="99883"/>
    <lineage>
        <taxon>Eukaryota</taxon>
        <taxon>Metazoa</taxon>
        <taxon>Chordata</taxon>
        <taxon>Craniata</taxon>
        <taxon>Vertebrata</taxon>
        <taxon>Euteleostomi</taxon>
        <taxon>Actinopterygii</taxon>
        <taxon>Neopterygii</taxon>
        <taxon>Teleostei</taxon>
        <taxon>Neoteleostei</taxon>
        <taxon>Acanthomorphata</taxon>
        <taxon>Eupercaria</taxon>
        <taxon>Tetraodontiformes</taxon>
        <taxon>Tetradontoidea</taxon>
        <taxon>Tetraodontidae</taxon>
        <taxon>Tetraodon</taxon>
    </lineage>
</organism>
<dbReference type="EMBL" id="CAAE01015123">
    <property type="protein sequence ID" value="CAG13155.1"/>
    <property type="molecule type" value="Genomic_DNA"/>
</dbReference>
<accession>Q4REM7</accession>
<evidence type="ECO:0000313" key="1">
    <source>
        <dbReference type="EMBL" id="CAG13155.1"/>
    </source>
</evidence>
<comment type="caution">
    <text evidence="1">The sequence shown here is derived from an EMBL/GenBank/DDBJ whole genome shotgun (WGS) entry which is preliminary data.</text>
</comment>
<sequence length="83" mass="8904">MSGCCGVVDTVRHHARAGPPFCSLDRRLLSASVKCSEMSTGIYLNDADDTKLNSSQGNALTLICPGTVQPADRLQNTQQDHND</sequence>
<dbReference type="AlphaFoldDB" id="Q4REM7"/>
<gene>
    <name evidence="1" type="ORF">GSTENG00035701001</name>
</gene>
<reference evidence="1" key="1">
    <citation type="journal article" date="2004" name="Nature">
        <title>Genome duplication in the teleost fish Tetraodon nigroviridis reveals the early vertebrate proto-karyotype.</title>
        <authorList>
            <person name="Jaillon O."/>
            <person name="Aury J.-M."/>
            <person name="Brunet F."/>
            <person name="Petit J.-L."/>
            <person name="Stange-Thomann N."/>
            <person name="Mauceli E."/>
            <person name="Bouneau L."/>
            <person name="Fischer C."/>
            <person name="Ozouf-Costaz C."/>
            <person name="Bernot A."/>
            <person name="Nicaud S."/>
            <person name="Jaffe D."/>
            <person name="Fisher S."/>
            <person name="Lutfalla G."/>
            <person name="Dossat C."/>
            <person name="Segurens B."/>
            <person name="Dasilva C."/>
            <person name="Salanoubat M."/>
            <person name="Levy M."/>
            <person name="Boudet N."/>
            <person name="Castellano S."/>
            <person name="Anthouard V."/>
            <person name="Jubin C."/>
            <person name="Castelli V."/>
            <person name="Katinka M."/>
            <person name="Vacherie B."/>
            <person name="Biemont C."/>
            <person name="Skalli Z."/>
            <person name="Cattolico L."/>
            <person name="Poulain J."/>
            <person name="De Berardinis V."/>
            <person name="Cruaud C."/>
            <person name="Duprat S."/>
            <person name="Brottier P."/>
            <person name="Coutanceau J.-P."/>
            <person name="Gouzy J."/>
            <person name="Parra G."/>
            <person name="Lardier G."/>
            <person name="Chapple C."/>
            <person name="McKernan K.J."/>
            <person name="McEwan P."/>
            <person name="Bosak S."/>
            <person name="Kellis M."/>
            <person name="Volff J.-N."/>
            <person name="Guigo R."/>
            <person name="Zody M.C."/>
            <person name="Mesirov J."/>
            <person name="Lindblad-Toh K."/>
            <person name="Birren B."/>
            <person name="Nusbaum C."/>
            <person name="Kahn D."/>
            <person name="Robinson-Rechavi M."/>
            <person name="Laudet V."/>
            <person name="Schachter V."/>
            <person name="Quetier F."/>
            <person name="Saurin W."/>
            <person name="Scarpelli C."/>
            <person name="Wincker P."/>
            <person name="Lander E.S."/>
            <person name="Weissenbach J."/>
            <person name="Roest Crollius H."/>
        </authorList>
    </citation>
    <scope>NUCLEOTIDE SEQUENCE [LARGE SCALE GENOMIC DNA]</scope>
</reference>